<dbReference type="GO" id="GO:0008360">
    <property type="term" value="P:regulation of cell shape"/>
    <property type="evidence" value="ECO:0007669"/>
    <property type="project" value="UniProtKB-UniRule"/>
</dbReference>
<name>A0AAU3I7V1_9ACTN</name>
<dbReference type="AlphaFoldDB" id="A0AAU3I7V1"/>
<feature type="domain" description="L,D-TPase catalytic" evidence="9">
    <location>
        <begin position="236"/>
        <end position="346"/>
    </location>
</feature>
<feature type="region of interest" description="Disordered" evidence="7">
    <location>
        <begin position="28"/>
        <end position="68"/>
    </location>
</feature>
<dbReference type="SUPFAM" id="SSF141523">
    <property type="entry name" value="L,D-transpeptidase catalytic domain-like"/>
    <property type="match status" value="1"/>
</dbReference>
<evidence type="ECO:0000256" key="6">
    <source>
        <dbReference type="PROSITE-ProRule" id="PRU01373"/>
    </source>
</evidence>
<dbReference type="InterPro" id="IPR006311">
    <property type="entry name" value="TAT_signal"/>
</dbReference>
<dbReference type="Pfam" id="PF03734">
    <property type="entry name" value="YkuD"/>
    <property type="match status" value="1"/>
</dbReference>
<dbReference type="PANTHER" id="PTHR30582">
    <property type="entry name" value="L,D-TRANSPEPTIDASE"/>
    <property type="match status" value="1"/>
</dbReference>
<dbReference type="InterPro" id="IPR005490">
    <property type="entry name" value="LD_TPept_cat_dom"/>
</dbReference>
<keyword evidence="5 6" id="KW-0961">Cell wall biogenesis/degradation</keyword>
<evidence type="ECO:0000259" key="9">
    <source>
        <dbReference type="PROSITE" id="PS52029"/>
    </source>
</evidence>
<comment type="pathway">
    <text evidence="1 6">Cell wall biogenesis; peptidoglycan biosynthesis.</text>
</comment>
<dbReference type="PROSITE" id="PS52029">
    <property type="entry name" value="LD_TPASE"/>
    <property type="match status" value="1"/>
</dbReference>
<feature type="compositionally biased region" description="Low complexity" evidence="7">
    <location>
        <begin position="91"/>
        <end position="101"/>
    </location>
</feature>
<proteinExistence type="predicted"/>
<dbReference type="GO" id="GO:0016740">
    <property type="term" value="F:transferase activity"/>
    <property type="evidence" value="ECO:0007669"/>
    <property type="project" value="UniProtKB-KW"/>
</dbReference>
<dbReference type="GO" id="GO:0071555">
    <property type="term" value="P:cell wall organization"/>
    <property type="evidence" value="ECO:0007669"/>
    <property type="project" value="UniProtKB-UniRule"/>
</dbReference>
<dbReference type="Pfam" id="PF01471">
    <property type="entry name" value="PG_binding_1"/>
    <property type="match status" value="1"/>
</dbReference>
<dbReference type="Gene3D" id="1.10.101.10">
    <property type="entry name" value="PGBD-like superfamily/PGBD"/>
    <property type="match status" value="1"/>
</dbReference>
<reference evidence="10" key="1">
    <citation type="submission" date="2022-10" db="EMBL/GenBank/DDBJ databases">
        <title>The complete genomes of actinobacterial strains from the NBC collection.</title>
        <authorList>
            <person name="Joergensen T.S."/>
            <person name="Alvarez Arevalo M."/>
            <person name="Sterndorff E.B."/>
            <person name="Faurdal D."/>
            <person name="Vuksanovic O."/>
            <person name="Mourched A.-S."/>
            <person name="Charusanti P."/>
            <person name="Shaw S."/>
            <person name="Blin K."/>
            <person name="Weber T."/>
        </authorList>
    </citation>
    <scope>NUCLEOTIDE SEQUENCE</scope>
    <source>
        <strain evidence="10">NBC_01393</strain>
    </source>
</reference>
<evidence type="ECO:0000256" key="4">
    <source>
        <dbReference type="ARBA" id="ARBA00022984"/>
    </source>
</evidence>
<dbReference type="SUPFAM" id="SSF47090">
    <property type="entry name" value="PGBD-like"/>
    <property type="match status" value="1"/>
</dbReference>
<evidence type="ECO:0000256" key="2">
    <source>
        <dbReference type="ARBA" id="ARBA00022679"/>
    </source>
</evidence>
<dbReference type="EMBL" id="CP109546">
    <property type="protein sequence ID" value="WTZ11231.1"/>
    <property type="molecule type" value="Genomic_DNA"/>
</dbReference>
<dbReference type="GO" id="GO:0005576">
    <property type="term" value="C:extracellular region"/>
    <property type="evidence" value="ECO:0007669"/>
    <property type="project" value="TreeGrafter"/>
</dbReference>
<sequence>MTSRRRVCRGIAVLLAVVAAVPVGAVAATSAPLPPDSGRVGEPWPGAAGGPRPSWPGDSPDGRLPSAASAAMGLPAAGRGVRDVPGGMRMPVTTTPVTSGPLGSGSLGSGPVTFAPPGSTPMDPASEGPAPVGSRPVTSGPGASPSSATAGARPAVVCGGRGGPYQRRVERWLRLRVDGKQSAADCRAIRAFQRKHGIEPATGTAGPATWARMRTLSAHSAPHTRPLRGCPVRSYRVACVDLTHKRTWVQQRGRILYGPVPMRSGGVRHPTRTGWFRIYWRHRHHWSTLYNSPMPYAQFFSGGQAFHAVRGSIRTVGGSMGCVNLRPADARGLWKVLRKGDHVYVWGRRPRG</sequence>
<dbReference type="Gene3D" id="2.40.440.10">
    <property type="entry name" value="L,D-transpeptidase catalytic domain-like"/>
    <property type="match status" value="1"/>
</dbReference>
<keyword evidence="2" id="KW-0808">Transferase</keyword>
<evidence type="ECO:0000256" key="5">
    <source>
        <dbReference type="ARBA" id="ARBA00023316"/>
    </source>
</evidence>
<keyword evidence="4 6" id="KW-0573">Peptidoglycan synthesis</keyword>
<evidence type="ECO:0000256" key="1">
    <source>
        <dbReference type="ARBA" id="ARBA00004752"/>
    </source>
</evidence>
<accession>A0AAU3I7V1</accession>
<gene>
    <name evidence="10" type="ORF">OG699_26580</name>
</gene>
<dbReference type="InterPro" id="IPR038063">
    <property type="entry name" value="Transpep_catalytic_dom"/>
</dbReference>
<feature type="signal peptide" evidence="8">
    <location>
        <begin position="1"/>
        <end position="27"/>
    </location>
</feature>
<dbReference type="CDD" id="cd16913">
    <property type="entry name" value="YkuD_like"/>
    <property type="match status" value="1"/>
</dbReference>
<protein>
    <submittedName>
        <fullName evidence="10">L,D-transpeptidase family protein</fullName>
    </submittedName>
</protein>
<feature type="compositionally biased region" description="Low complexity" evidence="7">
    <location>
        <begin position="138"/>
        <end position="152"/>
    </location>
</feature>
<evidence type="ECO:0000313" key="10">
    <source>
        <dbReference type="EMBL" id="WTZ11231.1"/>
    </source>
</evidence>
<keyword evidence="3 6" id="KW-0133">Cell shape</keyword>
<evidence type="ECO:0000256" key="3">
    <source>
        <dbReference type="ARBA" id="ARBA00022960"/>
    </source>
</evidence>
<evidence type="ECO:0000256" key="7">
    <source>
        <dbReference type="SAM" id="MobiDB-lite"/>
    </source>
</evidence>
<dbReference type="InterPro" id="IPR036365">
    <property type="entry name" value="PGBD-like_sf"/>
</dbReference>
<dbReference type="InterPro" id="IPR050979">
    <property type="entry name" value="LD-transpeptidase"/>
</dbReference>
<feature type="region of interest" description="Disordered" evidence="7">
    <location>
        <begin position="80"/>
        <end position="155"/>
    </location>
</feature>
<feature type="chain" id="PRO_5043726817" evidence="8">
    <location>
        <begin position="28"/>
        <end position="352"/>
    </location>
</feature>
<dbReference type="PROSITE" id="PS51318">
    <property type="entry name" value="TAT"/>
    <property type="match status" value="1"/>
</dbReference>
<feature type="active site" description="Proton donor/acceptor" evidence="6">
    <location>
        <position position="307"/>
    </location>
</feature>
<dbReference type="InterPro" id="IPR036366">
    <property type="entry name" value="PGBDSf"/>
</dbReference>
<organism evidence="10">
    <name type="scientific">Streptomyces sp. NBC_01393</name>
    <dbReference type="NCBI Taxonomy" id="2903851"/>
    <lineage>
        <taxon>Bacteria</taxon>
        <taxon>Bacillati</taxon>
        <taxon>Actinomycetota</taxon>
        <taxon>Actinomycetes</taxon>
        <taxon>Kitasatosporales</taxon>
        <taxon>Streptomycetaceae</taxon>
        <taxon>Streptomyces</taxon>
    </lineage>
</organism>
<dbReference type="GO" id="GO:0071972">
    <property type="term" value="F:peptidoglycan L,D-transpeptidase activity"/>
    <property type="evidence" value="ECO:0007669"/>
    <property type="project" value="TreeGrafter"/>
</dbReference>
<dbReference type="PANTHER" id="PTHR30582:SF33">
    <property type="entry name" value="EXPORTED PROTEIN"/>
    <property type="match status" value="1"/>
</dbReference>
<feature type="active site" description="Nucleophile" evidence="6">
    <location>
        <position position="322"/>
    </location>
</feature>
<evidence type="ECO:0000256" key="8">
    <source>
        <dbReference type="SAM" id="SignalP"/>
    </source>
</evidence>
<dbReference type="InterPro" id="IPR002477">
    <property type="entry name" value="Peptidoglycan-bd-like"/>
</dbReference>
<dbReference type="GO" id="GO:0018104">
    <property type="term" value="P:peptidoglycan-protein cross-linking"/>
    <property type="evidence" value="ECO:0007669"/>
    <property type="project" value="TreeGrafter"/>
</dbReference>
<keyword evidence="8" id="KW-0732">Signal</keyword>